<evidence type="ECO:0000313" key="3">
    <source>
        <dbReference type="EMBL" id="GFG93007.1"/>
    </source>
</evidence>
<accession>A0A7I9YWT7</accession>
<dbReference type="AlphaFoldDB" id="A0A7I9YWT7"/>
<reference evidence="3 4" key="1">
    <citation type="journal article" date="2019" name="Emerg. Microbes Infect.">
        <title>Comprehensive subspecies identification of 175 nontuberculous mycobacteria species based on 7547 genomic profiles.</title>
        <authorList>
            <person name="Matsumoto Y."/>
            <person name="Kinjo T."/>
            <person name="Motooka D."/>
            <person name="Nabeya D."/>
            <person name="Jung N."/>
            <person name="Uechi K."/>
            <person name="Horii T."/>
            <person name="Iida T."/>
            <person name="Fujita J."/>
            <person name="Nakamura S."/>
        </authorList>
    </citation>
    <scope>NUCLEOTIDE SEQUENCE [LARGE SCALE GENOMIC DNA]</scope>
    <source>
        <strain evidence="3 4">JCM 30725</strain>
    </source>
</reference>
<dbReference type="Proteomes" id="UP000465360">
    <property type="component" value="Unassembled WGS sequence"/>
</dbReference>
<comment type="caution">
    <text evidence="3">The sequence shown here is derived from an EMBL/GenBank/DDBJ whole genome shotgun (WGS) entry which is preliminary data.</text>
</comment>
<protein>
    <recommendedName>
        <fullName evidence="2">PE domain-containing protein</fullName>
    </recommendedName>
</protein>
<dbReference type="Pfam" id="PF00934">
    <property type="entry name" value="PE"/>
    <property type="match status" value="1"/>
</dbReference>
<dbReference type="InterPro" id="IPR038332">
    <property type="entry name" value="PPE_sf"/>
</dbReference>
<dbReference type="Gene3D" id="1.10.287.850">
    <property type="entry name" value="HP0062-like domain"/>
    <property type="match status" value="1"/>
</dbReference>
<keyword evidence="4" id="KW-1185">Reference proteome</keyword>
<gene>
    <name evidence="3" type="ORF">MBOU_50490</name>
</gene>
<feature type="domain" description="PE" evidence="2">
    <location>
        <begin position="4"/>
        <end position="94"/>
    </location>
</feature>
<keyword evidence="1" id="KW-0812">Transmembrane</keyword>
<evidence type="ECO:0000313" key="4">
    <source>
        <dbReference type="Proteomes" id="UP000465360"/>
    </source>
</evidence>
<evidence type="ECO:0000256" key="1">
    <source>
        <dbReference type="SAM" id="Phobius"/>
    </source>
</evidence>
<organism evidence="3 4">
    <name type="scientific">Mycobacterium bourgelatii</name>
    <dbReference type="NCBI Taxonomy" id="1273442"/>
    <lineage>
        <taxon>Bacteria</taxon>
        <taxon>Bacillati</taxon>
        <taxon>Actinomycetota</taxon>
        <taxon>Actinomycetes</taxon>
        <taxon>Mycobacteriales</taxon>
        <taxon>Mycobacteriaceae</taxon>
        <taxon>Mycobacterium</taxon>
    </lineage>
</organism>
<sequence length="169" mass="18293">MSGVIATPELMVEAATDLAAIGQNLNAAHMTAAAPTVEMLPAAADEVSTSVADLLSRYGQEYQELAQQAAAFHEQFVQQLTASADAYARAEAANAASLRPFDAQYVVDQVTGSVLGWLDFFFPQLNLRGVSFETMLYGLLFWAFIVGAVAFFILFVPGFFTDFFLPSLF</sequence>
<keyword evidence="1" id="KW-1133">Transmembrane helix</keyword>
<dbReference type="InterPro" id="IPR000084">
    <property type="entry name" value="PE-PGRS_N"/>
</dbReference>
<proteinExistence type="predicted"/>
<evidence type="ECO:0000259" key="2">
    <source>
        <dbReference type="Pfam" id="PF00934"/>
    </source>
</evidence>
<name>A0A7I9YWT7_MYCBU</name>
<dbReference type="EMBL" id="BLKZ01000001">
    <property type="protein sequence ID" value="GFG93007.1"/>
    <property type="molecule type" value="Genomic_DNA"/>
</dbReference>
<keyword evidence="1" id="KW-0472">Membrane</keyword>
<feature type="transmembrane region" description="Helical" evidence="1">
    <location>
        <begin position="136"/>
        <end position="160"/>
    </location>
</feature>
<dbReference type="SUPFAM" id="SSF140459">
    <property type="entry name" value="PE/PPE dimer-like"/>
    <property type="match status" value="1"/>
</dbReference>
<dbReference type="RefSeq" id="WP_163717841.1">
    <property type="nucleotide sequence ID" value="NZ_BLKZ01000001.1"/>
</dbReference>